<keyword evidence="2" id="KW-0229">DNA integration</keyword>
<gene>
    <name evidence="8" type="ORF">ACFOX3_03695</name>
</gene>
<proteinExistence type="inferred from homology"/>
<protein>
    <submittedName>
        <fullName evidence="8">Integron integrase</fullName>
    </submittedName>
</protein>
<dbReference type="Pfam" id="PF13495">
    <property type="entry name" value="Phage_int_SAM_4"/>
    <property type="match status" value="1"/>
</dbReference>
<keyword evidence="9" id="KW-1185">Reference proteome</keyword>
<dbReference type="Gene3D" id="1.10.443.10">
    <property type="entry name" value="Intergrase catalytic core"/>
    <property type="match status" value="1"/>
</dbReference>
<comment type="caution">
    <text evidence="8">The sequence shown here is derived from an EMBL/GenBank/DDBJ whole genome shotgun (WGS) entry which is preliminary data.</text>
</comment>
<feature type="domain" description="Tyr recombinase" evidence="6">
    <location>
        <begin position="113"/>
        <end position="326"/>
    </location>
</feature>
<evidence type="ECO:0000256" key="1">
    <source>
        <dbReference type="ARBA" id="ARBA00008857"/>
    </source>
</evidence>
<dbReference type="PROSITE" id="PS51898">
    <property type="entry name" value="TYR_RECOMBINASE"/>
    <property type="match status" value="1"/>
</dbReference>
<reference evidence="9" key="1">
    <citation type="journal article" date="2019" name="Int. J. Syst. Evol. Microbiol.">
        <title>The Global Catalogue of Microorganisms (GCM) 10K type strain sequencing project: providing services to taxonomists for standard genome sequencing and annotation.</title>
        <authorList>
            <consortium name="The Broad Institute Genomics Platform"/>
            <consortium name="The Broad Institute Genome Sequencing Center for Infectious Disease"/>
            <person name="Wu L."/>
            <person name="Ma J."/>
        </authorList>
    </citation>
    <scope>NUCLEOTIDE SEQUENCE [LARGE SCALE GENOMIC DNA]</scope>
    <source>
        <strain evidence="9">CECT 8570</strain>
    </source>
</reference>
<dbReference type="NCBIfam" id="TIGR02249">
    <property type="entry name" value="integrase_gron"/>
    <property type="match status" value="1"/>
</dbReference>
<dbReference type="InterPro" id="IPR044068">
    <property type="entry name" value="CB"/>
</dbReference>
<evidence type="ECO:0000259" key="7">
    <source>
        <dbReference type="PROSITE" id="PS51900"/>
    </source>
</evidence>
<dbReference type="InterPro" id="IPR002104">
    <property type="entry name" value="Integrase_catalytic"/>
</dbReference>
<accession>A0ABV8V241</accession>
<dbReference type="InterPro" id="IPR050090">
    <property type="entry name" value="Tyrosine_recombinase_XerCD"/>
</dbReference>
<comment type="similarity">
    <text evidence="1">Belongs to the 'phage' integrase family.</text>
</comment>
<sequence length="329" mass="37886">MDAMDDIQVYVAEKPIKFIDQLRHFIRFHNLAYTTEKTYIQWAIRFIRFHKNKHPKDMNNAEIEAFLSYLAVTNGSSVNTQKIALNAILFMFNRFLQKTIVNLDFSYAKQSVRIPVVLSQREAKSLIDAAKEPFKLMFTIMYGSGLRIAEVLSLRILDIDFENQILIVRQGKGRKDRACILPQACCEQMQVQIDKVTKLHSYDTANGHGRVYMPNALSKKFPKAAGEAKWQFIFPSSRVGPCPRTGEIRRHHLHQTAVSKHLRGLVRQLAIPKYITCHTFRHSFATRLLERGYDLRTIQEQLGHADVKTTEIYTHVVKRGKSGVISPVD</sequence>
<evidence type="ECO:0000256" key="3">
    <source>
        <dbReference type="ARBA" id="ARBA00023125"/>
    </source>
</evidence>
<dbReference type="InterPro" id="IPR011946">
    <property type="entry name" value="Integrase_integron-type"/>
</dbReference>
<dbReference type="PROSITE" id="PS51900">
    <property type="entry name" value="CB"/>
    <property type="match status" value="1"/>
</dbReference>
<keyword evidence="3 5" id="KW-0238">DNA-binding</keyword>
<dbReference type="InterPro" id="IPR004107">
    <property type="entry name" value="Integrase_SAM-like_N"/>
</dbReference>
<dbReference type="PANTHER" id="PTHR30349:SF64">
    <property type="entry name" value="PROPHAGE INTEGRASE INTD-RELATED"/>
    <property type="match status" value="1"/>
</dbReference>
<dbReference type="RefSeq" id="WP_290259776.1">
    <property type="nucleotide sequence ID" value="NZ_JAUFQG010000004.1"/>
</dbReference>
<dbReference type="InterPro" id="IPR010998">
    <property type="entry name" value="Integrase_recombinase_N"/>
</dbReference>
<dbReference type="InterPro" id="IPR011010">
    <property type="entry name" value="DNA_brk_join_enz"/>
</dbReference>
<evidence type="ECO:0000313" key="9">
    <source>
        <dbReference type="Proteomes" id="UP001595840"/>
    </source>
</evidence>
<dbReference type="Proteomes" id="UP001595840">
    <property type="component" value="Unassembled WGS sequence"/>
</dbReference>
<evidence type="ECO:0000256" key="2">
    <source>
        <dbReference type="ARBA" id="ARBA00022908"/>
    </source>
</evidence>
<dbReference type="SUPFAM" id="SSF56349">
    <property type="entry name" value="DNA breaking-rejoining enzymes"/>
    <property type="match status" value="1"/>
</dbReference>
<dbReference type="EMBL" id="JBHSCX010000003">
    <property type="protein sequence ID" value="MFC4361390.1"/>
    <property type="molecule type" value="Genomic_DNA"/>
</dbReference>
<evidence type="ECO:0000313" key="8">
    <source>
        <dbReference type="EMBL" id="MFC4361390.1"/>
    </source>
</evidence>
<dbReference type="PANTHER" id="PTHR30349">
    <property type="entry name" value="PHAGE INTEGRASE-RELATED"/>
    <property type="match status" value="1"/>
</dbReference>
<name>A0ABV8V241_9GAMM</name>
<dbReference type="InterPro" id="IPR013762">
    <property type="entry name" value="Integrase-like_cat_sf"/>
</dbReference>
<keyword evidence="4" id="KW-0233">DNA recombination</keyword>
<feature type="domain" description="Core-binding (CB)" evidence="7">
    <location>
        <begin position="16"/>
        <end position="96"/>
    </location>
</feature>
<dbReference type="Gene3D" id="1.10.150.130">
    <property type="match status" value="1"/>
</dbReference>
<evidence type="ECO:0000256" key="5">
    <source>
        <dbReference type="PROSITE-ProRule" id="PRU01248"/>
    </source>
</evidence>
<evidence type="ECO:0000256" key="4">
    <source>
        <dbReference type="ARBA" id="ARBA00023172"/>
    </source>
</evidence>
<organism evidence="8 9">
    <name type="scientific">Simiduia curdlanivorans</name>
    <dbReference type="NCBI Taxonomy" id="1492769"/>
    <lineage>
        <taxon>Bacteria</taxon>
        <taxon>Pseudomonadati</taxon>
        <taxon>Pseudomonadota</taxon>
        <taxon>Gammaproteobacteria</taxon>
        <taxon>Cellvibrionales</taxon>
        <taxon>Cellvibrionaceae</taxon>
        <taxon>Simiduia</taxon>
    </lineage>
</organism>
<dbReference type="Pfam" id="PF00589">
    <property type="entry name" value="Phage_integrase"/>
    <property type="match status" value="1"/>
</dbReference>
<evidence type="ECO:0000259" key="6">
    <source>
        <dbReference type="PROSITE" id="PS51898"/>
    </source>
</evidence>